<dbReference type="RefSeq" id="WP_089756759.1">
    <property type="nucleotide sequence ID" value="NZ_CEML01000002.1"/>
</dbReference>
<dbReference type="EMBL" id="LN831302">
    <property type="protein sequence ID" value="CQH51132.1"/>
    <property type="molecule type" value="Genomic_DNA"/>
</dbReference>
<protein>
    <recommendedName>
        <fullName evidence="3">KaiC domain protein</fullName>
    </recommendedName>
</protein>
<name>A0A0U5GYK4_9EURY</name>
<dbReference type="STRING" id="1407499.HHUB_1698"/>
<sequence length="215" mass="23451">MTDDYTFEGLPLESLRPGTTVLVAGPSHAGTRHLAFRMLSGPPEEGAILVSTNQRAGRIADDWARSGFELDEDRAAILDCVGDDDQNVPAQVLSVSGPSDLTGIGMRYSDVYRTFRESGVERVRTGLFSVSTLLSFGDLKTVSRFVHTLVGRIDAVDGVGVFCIDPGMHDEQTVSTITQFCSARLDVRETETGQQLRARGIPDQPRGWVDFEVTE</sequence>
<accession>A0A0U5GYK4</accession>
<evidence type="ECO:0000313" key="2">
    <source>
        <dbReference type="Proteomes" id="UP000066737"/>
    </source>
</evidence>
<dbReference type="KEGG" id="hhb:Hhub_1698"/>
<evidence type="ECO:0000313" key="1">
    <source>
        <dbReference type="EMBL" id="CQH51132.1"/>
    </source>
</evidence>
<dbReference type="AlphaFoldDB" id="A0A0U5GYK4"/>
<dbReference type="InterPro" id="IPR027417">
    <property type="entry name" value="P-loop_NTPase"/>
</dbReference>
<dbReference type="Proteomes" id="UP000066737">
    <property type="component" value="Chromosome I"/>
</dbReference>
<dbReference type="InterPro" id="IPR055927">
    <property type="entry name" value="DUF7504"/>
</dbReference>
<organism evidence="1 2">
    <name type="scientific">Halobacterium hubeiense</name>
    <dbReference type="NCBI Taxonomy" id="1407499"/>
    <lineage>
        <taxon>Archaea</taxon>
        <taxon>Methanobacteriati</taxon>
        <taxon>Methanobacteriota</taxon>
        <taxon>Stenosarchaea group</taxon>
        <taxon>Halobacteria</taxon>
        <taxon>Halobacteriales</taxon>
        <taxon>Halobacteriaceae</taxon>
        <taxon>Halobacterium</taxon>
    </lineage>
</organism>
<gene>
    <name evidence="1" type="ORF">HHUB_1698</name>
</gene>
<dbReference type="Gene3D" id="3.40.50.300">
    <property type="entry name" value="P-loop containing nucleotide triphosphate hydrolases"/>
    <property type="match status" value="1"/>
</dbReference>
<keyword evidence="2" id="KW-1185">Reference proteome</keyword>
<dbReference type="OrthoDB" id="109251at2157"/>
<evidence type="ECO:0008006" key="3">
    <source>
        <dbReference type="Google" id="ProtNLM"/>
    </source>
</evidence>
<dbReference type="Pfam" id="PF24336">
    <property type="entry name" value="DUF7504"/>
    <property type="match status" value="1"/>
</dbReference>
<dbReference type="GeneID" id="26658378"/>
<reference evidence="2" key="1">
    <citation type="journal article" date="2016" name="Environ. Microbiol.">
        <title>The complete genome of a viable archaeum isolated from 123-million-year-old rock salt.</title>
        <authorList>
            <person name="Jaakkola S.T."/>
            <person name="Pfeiffer F."/>
            <person name="Ravantti J.J."/>
            <person name="Guo Q."/>
            <person name="Liu Y."/>
            <person name="Chen X."/>
            <person name="Ma H."/>
            <person name="Yang C."/>
            <person name="Oksanen H.M."/>
            <person name="Bamford D.H."/>
        </authorList>
    </citation>
    <scope>NUCLEOTIDE SEQUENCE</scope>
    <source>
        <strain evidence="2">JI20-1</strain>
    </source>
</reference>
<proteinExistence type="predicted"/>